<evidence type="ECO:0008006" key="3">
    <source>
        <dbReference type="Google" id="ProtNLM"/>
    </source>
</evidence>
<protein>
    <recommendedName>
        <fullName evidence="3">Nucleotidyltransferase domain-containing protein</fullName>
    </recommendedName>
</protein>
<evidence type="ECO:0000313" key="1">
    <source>
        <dbReference type="EMBL" id="MDR6245150.1"/>
    </source>
</evidence>
<keyword evidence="2" id="KW-1185">Reference proteome</keyword>
<dbReference type="EMBL" id="JAVDQH010000012">
    <property type="protein sequence ID" value="MDR6245150.1"/>
    <property type="molecule type" value="Genomic_DNA"/>
</dbReference>
<reference evidence="1 2" key="1">
    <citation type="submission" date="2023-07" db="EMBL/GenBank/DDBJ databases">
        <title>Genomic Encyclopedia of Type Strains, Phase IV (KMG-IV): sequencing the most valuable type-strain genomes for metagenomic binning, comparative biology and taxonomic classification.</title>
        <authorList>
            <person name="Goeker M."/>
        </authorList>
    </citation>
    <scope>NUCLEOTIDE SEQUENCE [LARGE SCALE GENOMIC DNA]</scope>
    <source>
        <strain evidence="1 2">DSM 22170</strain>
    </source>
</reference>
<evidence type="ECO:0000313" key="2">
    <source>
        <dbReference type="Proteomes" id="UP001185028"/>
    </source>
</evidence>
<organism evidence="1 2">
    <name type="scientific">Paenibacillus hunanensis</name>
    <dbReference type="NCBI Taxonomy" id="539262"/>
    <lineage>
        <taxon>Bacteria</taxon>
        <taxon>Bacillati</taxon>
        <taxon>Bacillota</taxon>
        <taxon>Bacilli</taxon>
        <taxon>Bacillales</taxon>
        <taxon>Paenibacillaceae</taxon>
        <taxon>Paenibacillus</taxon>
    </lineage>
</organism>
<sequence length="259" mass="30014">MSIFSEHLSHLSEQLRHDPSVLALLLAGEEGSYSGAAGTELNVIIVVSDEEFEARLQDGRLHYKMTDPAVEDTQITGRYISPRYLQKVARAGSEPARFAFMGAVIVFSDLPELRSLINEITEYPLHLKQANINRFYAQFEAWYLECKRALVQQEHYVLHQSIMNLLLFGGRLILAHNEMLYPGQKLLVHMLEHAQRKPEQLLSAMQSLMVTPSEMCLERLYRQVRDYRNWVNEELNWTDYVIMDNEMQWLRQSVSVGDI</sequence>
<name>A0ABU1J1N5_9BACL</name>
<accession>A0ABU1J1N5</accession>
<proteinExistence type="predicted"/>
<comment type="caution">
    <text evidence="1">The sequence shown here is derived from an EMBL/GenBank/DDBJ whole genome shotgun (WGS) entry which is preliminary data.</text>
</comment>
<dbReference type="RefSeq" id="WP_188776551.1">
    <property type="nucleotide sequence ID" value="NZ_BMMB01000007.1"/>
</dbReference>
<gene>
    <name evidence="1" type="ORF">JOC58_003049</name>
</gene>
<dbReference type="Proteomes" id="UP001185028">
    <property type="component" value="Unassembled WGS sequence"/>
</dbReference>